<accession>A0ABP9BM44</accession>
<proteinExistence type="predicted"/>
<dbReference type="Proteomes" id="UP001499959">
    <property type="component" value="Unassembled WGS sequence"/>
</dbReference>
<sequence length="76" mass="8810">MCRLLSPEGAEGDLAQRDGDAWFWWQAERAAASRRLWNRRGIDALEDRIAMTTAAPDRVCLQRALREAKARRIEHF</sequence>
<name>A0ABP9BM44_9GAMM</name>
<organism evidence="1 2">
    <name type="scientific">Lysobacter hankyongensis</name>
    <dbReference type="NCBI Taxonomy" id="1176535"/>
    <lineage>
        <taxon>Bacteria</taxon>
        <taxon>Pseudomonadati</taxon>
        <taxon>Pseudomonadota</taxon>
        <taxon>Gammaproteobacteria</taxon>
        <taxon>Lysobacterales</taxon>
        <taxon>Lysobacteraceae</taxon>
        <taxon>Lysobacter</taxon>
    </lineage>
</organism>
<reference evidence="2" key="1">
    <citation type="journal article" date="2019" name="Int. J. Syst. Evol. Microbiol.">
        <title>The Global Catalogue of Microorganisms (GCM) 10K type strain sequencing project: providing services to taxonomists for standard genome sequencing and annotation.</title>
        <authorList>
            <consortium name="The Broad Institute Genomics Platform"/>
            <consortium name="The Broad Institute Genome Sequencing Center for Infectious Disease"/>
            <person name="Wu L."/>
            <person name="Ma J."/>
        </authorList>
    </citation>
    <scope>NUCLEOTIDE SEQUENCE [LARGE SCALE GENOMIC DNA]</scope>
    <source>
        <strain evidence="2">JCM 18204</strain>
    </source>
</reference>
<dbReference type="EMBL" id="BAABJE010000012">
    <property type="protein sequence ID" value="GAA4797254.1"/>
    <property type="molecule type" value="Genomic_DNA"/>
</dbReference>
<comment type="caution">
    <text evidence="1">The sequence shown here is derived from an EMBL/GenBank/DDBJ whole genome shotgun (WGS) entry which is preliminary data.</text>
</comment>
<evidence type="ECO:0000313" key="1">
    <source>
        <dbReference type="EMBL" id="GAA4797254.1"/>
    </source>
</evidence>
<keyword evidence="2" id="KW-1185">Reference proteome</keyword>
<evidence type="ECO:0000313" key="2">
    <source>
        <dbReference type="Proteomes" id="UP001499959"/>
    </source>
</evidence>
<protein>
    <submittedName>
        <fullName evidence="1">Uncharacterized protein</fullName>
    </submittedName>
</protein>
<gene>
    <name evidence="1" type="ORF">GCM10023307_23920</name>
</gene>